<protein>
    <submittedName>
        <fullName evidence="1">Uncharacterized protein</fullName>
    </submittedName>
</protein>
<evidence type="ECO:0000313" key="1">
    <source>
        <dbReference type="EMBL" id="KKL56110.1"/>
    </source>
</evidence>
<dbReference type="EMBL" id="LAZR01030607">
    <property type="protein sequence ID" value="KKL56110.1"/>
    <property type="molecule type" value="Genomic_DNA"/>
</dbReference>
<comment type="caution">
    <text evidence="1">The sequence shown here is derived from an EMBL/GenBank/DDBJ whole genome shotgun (WGS) entry which is preliminary data.</text>
</comment>
<organism evidence="1">
    <name type="scientific">marine sediment metagenome</name>
    <dbReference type="NCBI Taxonomy" id="412755"/>
    <lineage>
        <taxon>unclassified sequences</taxon>
        <taxon>metagenomes</taxon>
        <taxon>ecological metagenomes</taxon>
    </lineage>
</organism>
<dbReference type="AlphaFoldDB" id="A0A0F9FFS6"/>
<gene>
    <name evidence="1" type="ORF">LCGC14_2248720</name>
</gene>
<name>A0A0F9FFS6_9ZZZZ</name>
<reference evidence="1" key="1">
    <citation type="journal article" date="2015" name="Nature">
        <title>Complex archaea that bridge the gap between prokaryotes and eukaryotes.</title>
        <authorList>
            <person name="Spang A."/>
            <person name="Saw J.H."/>
            <person name="Jorgensen S.L."/>
            <person name="Zaremba-Niedzwiedzka K."/>
            <person name="Martijn J."/>
            <person name="Lind A.E."/>
            <person name="van Eijk R."/>
            <person name="Schleper C."/>
            <person name="Guy L."/>
            <person name="Ettema T.J."/>
        </authorList>
    </citation>
    <scope>NUCLEOTIDE SEQUENCE</scope>
</reference>
<proteinExistence type="predicted"/>
<accession>A0A0F9FFS6</accession>
<sequence length="46" mass="5891">MILKFQIFQLRYSLLHKRWWLYRQISEIKFNTGIWADEYDKELKKL</sequence>